<organism evidence="2 3">
    <name type="scientific">Segniliparus rotundus (strain ATCC BAA-972 / CDC 1076 / CIP 108378 / DSM 44985 / JCM 13578)</name>
    <dbReference type="NCBI Taxonomy" id="640132"/>
    <lineage>
        <taxon>Bacteria</taxon>
        <taxon>Bacillati</taxon>
        <taxon>Actinomycetota</taxon>
        <taxon>Actinomycetes</taxon>
        <taxon>Mycobacteriales</taxon>
        <taxon>Segniliparaceae</taxon>
        <taxon>Segniliparus</taxon>
    </lineage>
</organism>
<sequence>MPVRYEKPEGWVHRGGDNEFWLLTGPLQAALRPPGVIVVAPVLEQRRNGRIEAERLDNWSRIARIADQQGEPPYGGSVINGALLERAADLLRAIAANPALSVTVSRKPTARATIAAVLQEMLAAAGRDRVWAHDLIAGPDGRAFLRDLCAFGWTDDGEAAAALFSHVVSCADDEIERMQNRMVQENDPGAAVRWSDKKPGAPFLLHETRRSVEIARAIAEALDPLADEQLDQIPPVLARELARAVLRDRRETDKRLKHP</sequence>
<reference evidence="2 3" key="1">
    <citation type="journal article" date="2010" name="Stand. Genomic Sci.">
        <title>Complete genome sequence of Segniliparus rotundus type strain (CDC 1076).</title>
        <authorList>
            <person name="Sikorski J."/>
            <person name="Lapidus A."/>
            <person name="Copeland A."/>
            <person name="Misra M."/>
            <person name="Glavina Del Rio T."/>
            <person name="Nolan M."/>
            <person name="Lucas S."/>
            <person name="Chen F."/>
            <person name="Tice H."/>
            <person name="Cheng J.F."/>
            <person name="Jando M."/>
            <person name="Schneider S."/>
            <person name="Bruce D."/>
            <person name="Goodwin L."/>
            <person name="Pitluck S."/>
            <person name="Liolios K."/>
            <person name="Mikhailova N."/>
            <person name="Pati A."/>
            <person name="Ivanova N."/>
            <person name="Mavromatis K."/>
            <person name="Chen A."/>
            <person name="Palaniappan K."/>
            <person name="Chertkov O."/>
            <person name="Land M."/>
            <person name="Hauser L."/>
            <person name="Chang Y.J."/>
            <person name="Jeffries C.D."/>
            <person name="Brettin T."/>
            <person name="Detter J.C."/>
            <person name="Han C."/>
            <person name="Rohde M."/>
            <person name="Goker M."/>
            <person name="Bristow J."/>
            <person name="Eisen J.A."/>
            <person name="Markowitz V."/>
            <person name="Hugenholtz P."/>
            <person name="Kyrpides N.C."/>
            <person name="Klenk H.P."/>
        </authorList>
    </citation>
    <scope>NUCLEOTIDE SEQUENCE [LARGE SCALE GENOMIC DNA]</scope>
    <source>
        <strain evidence="3">ATCC BAA-972 / CDC 1076 / CIP 108378 / DSM 44985 / JCM 13578</strain>
    </source>
</reference>
<dbReference type="KEGG" id="srt:Srot_2870"/>
<protein>
    <recommendedName>
        <fullName evidence="1">TPR repeat domain-containing protein</fullName>
    </recommendedName>
</protein>
<evidence type="ECO:0000259" key="1">
    <source>
        <dbReference type="Pfam" id="PF23275"/>
    </source>
</evidence>
<dbReference type="EMBL" id="CP001958">
    <property type="protein sequence ID" value="ADG99301.1"/>
    <property type="molecule type" value="Genomic_DNA"/>
</dbReference>
<evidence type="ECO:0000313" key="3">
    <source>
        <dbReference type="Proteomes" id="UP000002247"/>
    </source>
</evidence>
<name>D6ZDP4_SEGRD</name>
<keyword evidence="3" id="KW-1185">Reference proteome</keyword>
<dbReference type="Proteomes" id="UP000002247">
    <property type="component" value="Chromosome"/>
</dbReference>
<feature type="domain" description="TPR repeat" evidence="1">
    <location>
        <begin position="46"/>
        <end position="165"/>
    </location>
</feature>
<dbReference type="AlphaFoldDB" id="D6ZDP4"/>
<dbReference type="HOGENOM" id="CLU_1073216_0_0_11"/>
<evidence type="ECO:0000313" key="2">
    <source>
        <dbReference type="EMBL" id="ADG99301.1"/>
    </source>
</evidence>
<dbReference type="Pfam" id="PF23275">
    <property type="entry name" value="TPR_23"/>
    <property type="match status" value="1"/>
</dbReference>
<proteinExistence type="predicted"/>
<dbReference type="STRING" id="640132.Srot_2870"/>
<gene>
    <name evidence="2" type="ordered locus">Srot_2870</name>
</gene>
<dbReference type="InterPro" id="IPR057037">
    <property type="entry name" value="TPR_rep_actino"/>
</dbReference>
<accession>D6ZDP4</accession>